<feature type="transmembrane region" description="Helical" evidence="9">
    <location>
        <begin position="408"/>
        <end position="429"/>
    </location>
</feature>
<evidence type="ECO:0008006" key="12">
    <source>
        <dbReference type="Google" id="ProtNLM"/>
    </source>
</evidence>
<keyword evidence="4" id="KW-0732">Signal</keyword>
<proteinExistence type="predicted"/>
<keyword evidence="9" id="KW-0812">Transmembrane</keyword>
<evidence type="ECO:0000256" key="6">
    <source>
        <dbReference type="ARBA" id="ARBA00023277"/>
    </source>
</evidence>
<dbReference type="SUPFAM" id="SSF53474">
    <property type="entry name" value="alpha/beta-Hydrolases"/>
    <property type="match status" value="1"/>
</dbReference>
<dbReference type="EMBL" id="BSUL01000001">
    <property type="protein sequence ID" value="GMA28696.1"/>
    <property type="molecule type" value="Genomic_DNA"/>
</dbReference>
<dbReference type="GO" id="GO:0005576">
    <property type="term" value="C:extracellular region"/>
    <property type="evidence" value="ECO:0007669"/>
    <property type="project" value="UniProtKB-SubCell"/>
</dbReference>
<evidence type="ECO:0000256" key="2">
    <source>
        <dbReference type="ARBA" id="ARBA00022525"/>
    </source>
</evidence>
<evidence type="ECO:0000256" key="1">
    <source>
        <dbReference type="ARBA" id="ARBA00004613"/>
    </source>
</evidence>
<evidence type="ECO:0000256" key="7">
    <source>
        <dbReference type="ARBA" id="ARBA00023326"/>
    </source>
</evidence>
<feature type="compositionally biased region" description="Pro residues" evidence="8">
    <location>
        <begin position="379"/>
        <end position="390"/>
    </location>
</feature>
<evidence type="ECO:0000313" key="10">
    <source>
        <dbReference type="EMBL" id="GMA28696.1"/>
    </source>
</evidence>
<name>A0AA37XBI0_9MICO</name>
<dbReference type="Proteomes" id="UP001157160">
    <property type="component" value="Unassembled WGS sequence"/>
</dbReference>
<comment type="subcellular location">
    <subcellularLocation>
        <location evidence="1">Secreted</location>
    </subcellularLocation>
</comment>
<dbReference type="InterPro" id="IPR029058">
    <property type="entry name" value="AB_hydrolase_fold"/>
</dbReference>
<keyword evidence="2" id="KW-0964">Secreted</keyword>
<evidence type="ECO:0000256" key="9">
    <source>
        <dbReference type="SAM" id="Phobius"/>
    </source>
</evidence>
<accession>A0AA37XBI0</accession>
<keyword evidence="11" id="KW-1185">Reference proteome</keyword>
<dbReference type="GO" id="GO:0045493">
    <property type="term" value="P:xylan catabolic process"/>
    <property type="evidence" value="ECO:0007669"/>
    <property type="project" value="UniProtKB-KW"/>
</dbReference>
<protein>
    <recommendedName>
        <fullName evidence="12">Polyhydroxybutyrate depolymerase</fullName>
    </recommendedName>
</protein>
<evidence type="ECO:0000256" key="8">
    <source>
        <dbReference type="SAM" id="MobiDB-lite"/>
    </source>
</evidence>
<evidence type="ECO:0000256" key="5">
    <source>
        <dbReference type="ARBA" id="ARBA00022801"/>
    </source>
</evidence>
<feature type="transmembrane region" description="Helical" evidence="9">
    <location>
        <begin position="39"/>
        <end position="61"/>
    </location>
</feature>
<keyword evidence="7" id="KW-0624">Polysaccharide degradation</keyword>
<keyword evidence="6" id="KW-0119">Carbohydrate metabolism</keyword>
<dbReference type="PANTHER" id="PTHR38050">
    <property type="match status" value="1"/>
</dbReference>
<gene>
    <name evidence="10" type="ORF">GCM10025874_19490</name>
</gene>
<organism evidence="10 11">
    <name type="scientific">Arenivirga flava</name>
    <dbReference type="NCBI Taxonomy" id="1930060"/>
    <lineage>
        <taxon>Bacteria</taxon>
        <taxon>Bacillati</taxon>
        <taxon>Actinomycetota</taxon>
        <taxon>Actinomycetes</taxon>
        <taxon>Micrococcales</taxon>
        <taxon>Microbacteriaceae</taxon>
        <taxon>Arenivirga</taxon>
    </lineage>
</organism>
<reference evidence="10 11" key="1">
    <citation type="journal article" date="2014" name="Int. J. Syst. Evol. Microbiol.">
        <title>Complete genome sequence of Corynebacterium casei LMG S-19264T (=DSM 44701T), isolated from a smear-ripened cheese.</title>
        <authorList>
            <consortium name="US DOE Joint Genome Institute (JGI-PGF)"/>
            <person name="Walter F."/>
            <person name="Albersmeier A."/>
            <person name="Kalinowski J."/>
            <person name="Ruckert C."/>
        </authorList>
    </citation>
    <scope>NUCLEOTIDE SEQUENCE [LARGE SCALE GENOMIC DNA]</scope>
    <source>
        <strain evidence="10 11">NBRC 112289</strain>
    </source>
</reference>
<keyword evidence="3" id="KW-0858">Xylan degradation</keyword>
<comment type="caution">
    <text evidence="10">The sequence shown here is derived from an EMBL/GenBank/DDBJ whole genome shotgun (WGS) entry which is preliminary data.</text>
</comment>
<dbReference type="PANTHER" id="PTHR38050:SF2">
    <property type="entry name" value="FERULOYL ESTERASE C-RELATED"/>
    <property type="match status" value="1"/>
</dbReference>
<keyword evidence="9" id="KW-0472">Membrane</keyword>
<dbReference type="AlphaFoldDB" id="A0AA37XBI0"/>
<evidence type="ECO:0000313" key="11">
    <source>
        <dbReference type="Proteomes" id="UP001157160"/>
    </source>
</evidence>
<evidence type="ECO:0000256" key="3">
    <source>
        <dbReference type="ARBA" id="ARBA00022651"/>
    </source>
</evidence>
<dbReference type="GO" id="GO:0030600">
    <property type="term" value="F:feruloyl esterase activity"/>
    <property type="evidence" value="ECO:0007669"/>
    <property type="project" value="InterPro"/>
</dbReference>
<keyword evidence="5" id="KW-0378">Hydrolase</keyword>
<sequence>MPPLVANTERPLGFQQRRPAHPLNDETGPPVTPRTAHRIAGIAGIAVAALIAAAGLGAAAAPASAATADACTRTLPAGASSIPVPFGGATYAVPVHVPAGATGELPLVLDLHGSNANGTVQAQISGLAAVADAEGFIVANPSGAIGAPAFAQTLPDGNWGWNVPGVPLTSGTFPPDGSRDDVAFLTAVVEAIDAQGCVAEGSVFATGFSGGGRMASALACSRADVFAAVAPVAGLRAGRADPAALATIEAGSCAPTRPVAVLSFHGTADVVNPYPGNADPRWGYSVAAAAAGWAALDGCDATPTSTTATATATRIAFAGCAEGGAVEYYELAGGGHTWPGTTVDLSALGATDASVSASALMWDFFEANARTAAAEEPPVASPAPSAPAAPPSAEQAPRELAATGPASVLAAISLAIGLALIGASAVGAARRRRA</sequence>
<feature type="region of interest" description="Disordered" evidence="8">
    <location>
        <begin position="1"/>
        <end position="32"/>
    </location>
</feature>
<keyword evidence="9" id="KW-1133">Transmembrane helix</keyword>
<evidence type="ECO:0000256" key="4">
    <source>
        <dbReference type="ARBA" id="ARBA00022729"/>
    </source>
</evidence>
<dbReference type="Pfam" id="PF10503">
    <property type="entry name" value="Esterase_PHB"/>
    <property type="match status" value="1"/>
</dbReference>
<dbReference type="Gene3D" id="3.40.50.1820">
    <property type="entry name" value="alpha/beta hydrolase"/>
    <property type="match status" value="1"/>
</dbReference>
<dbReference type="InterPro" id="IPR043595">
    <property type="entry name" value="FaeB/C/D"/>
</dbReference>
<feature type="region of interest" description="Disordered" evidence="8">
    <location>
        <begin position="373"/>
        <end position="400"/>
    </location>
</feature>
<dbReference type="InterPro" id="IPR010126">
    <property type="entry name" value="Esterase_phb"/>
</dbReference>